<feature type="transmembrane region" description="Helical" evidence="8">
    <location>
        <begin position="1025"/>
        <end position="1046"/>
    </location>
</feature>
<feature type="transmembrane region" description="Helical" evidence="8">
    <location>
        <begin position="1096"/>
        <end position="1115"/>
    </location>
</feature>
<dbReference type="PANTHER" id="PTHR12124:SF47">
    <property type="entry name" value="EXOSOME COMPONENT 10"/>
    <property type="match status" value="1"/>
</dbReference>
<dbReference type="SUPFAM" id="SSF53098">
    <property type="entry name" value="Ribonuclease H-like"/>
    <property type="match status" value="1"/>
</dbReference>
<feature type="domain" description="HRDC" evidence="9">
    <location>
        <begin position="492"/>
        <end position="576"/>
    </location>
</feature>
<dbReference type="InterPro" id="IPR045092">
    <property type="entry name" value="Rrp6-like"/>
</dbReference>
<name>A0A7J6MAH9_PEROL</name>
<evidence type="ECO:0000256" key="7">
    <source>
        <dbReference type="SAM" id="MobiDB-lite"/>
    </source>
</evidence>
<feature type="compositionally biased region" description="Polar residues" evidence="7">
    <location>
        <begin position="838"/>
        <end position="847"/>
    </location>
</feature>
<comment type="subcellular location">
    <subcellularLocation>
        <location evidence="2">Membrane</location>
        <topology evidence="2">Multi-pass membrane protein</topology>
    </subcellularLocation>
    <subcellularLocation>
        <location evidence="1">Nucleus</location>
    </subcellularLocation>
</comment>
<feature type="transmembrane region" description="Helical" evidence="8">
    <location>
        <begin position="991"/>
        <end position="1013"/>
    </location>
</feature>
<dbReference type="GO" id="GO:0071036">
    <property type="term" value="P:nuclear polyadenylation-dependent snoRNA catabolic process"/>
    <property type="evidence" value="ECO:0007669"/>
    <property type="project" value="TreeGrafter"/>
</dbReference>
<dbReference type="GO" id="GO:0071035">
    <property type="term" value="P:nuclear polyadenylation-dependent rRNA catabolic process"/>
    <property type="evidence" value="ECO:0007669"/>
    <property type="project" value="TreeGrafter"/>
</dbReference>
<dbReference type="Gene3D" id="1.10.150.80">
    <property type="entry name" value="HRDC domain"/>
    <property type="match status" value="1"/>
</dbReference>
<dbReference type="GO" id="GO:0005730">
    <property type="term" value="C:nucleolus"/>
    <property type="evidence" value="ECO:0007669"/>
    <property type="project" value="TreeGrafter"/>
</dbReference>
<keyword evidence="4 8" id="KW-1133">Transmembrane helix</keyword>
<feature type="transmembrane region" description="Helical" evidence="8">
    <location>
        <begin position="1058"/>
        <end position="1076"/>
    </location>
</feature>
<dbReference type="GO" id="GO:0071038">
    <property type="term" value="P:TRAMP-dependent tRNA surveillance pathway"/>
    <property type="evidence" value="ECO:0007669"/>
    <property type="project" value="TreeGrafter"/>
</dbReference>
<sequence length="1179" mass="128679">MATCTEVDPKLASILGQDEFVQKMLSKTRKALVSASHLPSGTDYSVMSSIEDMSERSEAAGERVVHLLGRLFKKLDPEVHAKRIGDWGEFEDAIDNLFGRVDEAFKIKDAADHKIVGDATRDGAGLDGGFKREAEVKELSWRPQDNFKELVDNYRPRFVPRLKVKHNSDLPIPKAIVDAQNGVVSDEPLPHAYAEEIRTWREMVEAEVGEMTEVPTPQLPNKGAELMWVDTVELVDEMLDELAEAPEVAIDLEHHNMQSYRGFTCLIQIATRKKDYIVDVLAPGIMIKMHDFNRITSDPGIVKVLHGADMDVQWLQRDLSAYLCNMFDTGQAARVLELGGGYSLKNLLDFYCGYKADKANQLADWRQRPLSDRMKQYARDDVHYLLYVYDRMRAQLLCAGGGVDEGKVTAYGRKIEIGLRREWVVTVKFAITSPPARLIGNVEGLPRLLDCGRYMSTINRSCDVALKTYKDSDSDLMEDAITLSCKTNTPLSLVGRPMLAALMHWRDKLGRERDVFPNSILTDRLALRIAMDEPVTREQLLRALGGGSGNVARQVRENADEVLAVLQYAASHPKAPIPEAGVAPKEGGKESQQRSPLPPATPERKRRKSPASVASAGHHRTRKTTSSVRDEPVVLSPSRIEALDAGALPPHQPSGPTDVLSVDTAIGDDGKIAATVDGVRAALGVALTEVPAELASTMYLARQKEANAEEKEGGEAEMENPVVASTVSHPVKVTSGEKETPPSPEVIHLKGTKGAIPKSIRQAYANVPQAPVSGLLGKRRHGATAAAEIRRDTPAGGKRSAASQALKFIEQEFDLKDDDAATATQPQKKKRKNRRQGNIPSPSTTQEPAEGSAGRLPGGGGGRMKMIVVCLGRGVHWASVVDEEEGVVVDSKVAVMWQETAKLVLASTLFCMESGGTLAALLAQVKGHPNLLLLNMIPAALYCIYNVLTYHGLKRFAPGTYFVLLQSRIVMTALLYQLLGSAKKTSLLQWVGLIFIMLGSMLQEGPALYALLFGGSSGGHSVVDYMTVFLQAFLSSAAGIFSEKLLRNRGVNPHIQNVFMYADSLLLLILSCFVAPHHQTRWDALIQPLTRPWTAAAVINAAFTGILTGFVLRSLGSIIKSIAAAVELWATALASSILFGYPLAPCSMVGMIFVSVGLGIFGRDVERGDGSEEKGKRRE</sequence>
<evidence type="ECO:0000256" key="2">
    <source>
        <dbReference type="ARBA" id="ARBA00004141"/>
    </source>
</evidence>
<dbReference type="GO" id="GO:0000166">
    <property type="term" value="F:nucleotide binding"/>
    <property type="evidence" value="ECO:0007669"/>
    <property type="project" value="InterPro"/>
</dbReference>
<dbReference type="GO" id="GO:0071051">
    <property type="term" value="P:poly(A)-dependent snoRNA 3'-end processing"/>
    <property type="evidence" value="ECO:0007669"/>
    <property type="project" value="TreeGrafter"/>
</dbReference>
<feature type="region of interest" description="Disordered" evidence="7">
    <location>
        <begin position="772"/>
        <end position="802"/>
    </location>
</feature>
<dbReference type="GO" id="GO:0000467">
    <property type="term" value="P:exonucleolytic trimming to generate mature 3'-end of 5.8S rRNA from tricistronic rRNA transcript (SSU-rRNA, 5.8S rRNA, LSU-rRNA)"/>
    <property type="evidence" value="ECO:0007669"/>
    <property type="project" value="InterPro"/>
</dbReference>
<reference evidence="10 11" key="1">
    <citation type="submission" date="2020-04" db="EMBL/GenBank/DDBJ databases">
        <title>Perkinsus olseni comparative genomics.</title>
        <authorList>
            <person name="Bogema D.R."/>
        </authorList>
    </citation>
    <scope>NUCLEOTIDE SEQUENCE [LARGE SCALE GENOMIC DNA]</scope>
    <source>
        <strain evidence="10">ATCC PRA-31</strain>
    </source>
</reference>
<dbReference type="GO" id="GO:0071040">
    <property type="term" value="P:nuclear polyadenylation-dependent antisense transcript catabolic process"/>
    <property type="evidence" value="ECO:0007669"/>
    <property type="project" value="TreeGrafter"/>
</dbReference>
<evidence type="ECO:0000256" key="3">
    <source>
        <dbReference type="ARBA" id="ARBA00022692"/>
    </source>
</evidence>
<keyword evidence="5 8" id="KW-0472">Membrane</keyword>
<evidence type="ECO:0000256" key="5">
    <source>
        <dbReference type="ARBA" id="ARBA00023136"/>
    </source>
</evidence>
<evidence type="ECO:0000256" key="4">
    <source>
        <dbReference type="ARBA" id="ARBA00022989"/>
    </source>
</evidence>
<dbReference type="InterPro" id="IPR007271">
    <property type="entry name" value="Nuc_sug_transpt"/>
</dbReference>
<dbReference type="AlphaFoldDB" id="A0A7J6MAH9"/>
<dbReference type="Pfam" id="PF04142">
    <property type="entry name" value="Nuc_sug_transp"/>
    <property type="match status" value="1"/>
</dbReference>
<dbReference type="InterPro" id="IPR010997">
    <property type="entry name" value="HRDC-like_sf"/>
</dbReference>
<dbReference type="GO" id="GO:0071039">
    <property type="term" value="P:nuclear polyadenylation-dependent CUT catabolic process"/>
    <property type="evidence" value="ECO:0007669"/>
    <property type="project" value="TreeGrafter"/>
</dbReference>
<dbReference type="Proteomes" id="UP000572268">
    <property type="component" value="Unassembled WGS sequence"/>
</dbReference>
<feature type="region of interest" description="Disordered" evidence="7">
    <location>
        <begin position="575"/>
        <end position="634"/>
    </location>
</feature>
<dbReference type="InterPro" id="IPR044876">
    <property type="entry name" value="HRDC_dom_sf"/>
</dbReference>
<proteinExistence type="predicted"/>
<dbReference type="GO" id="GO:0000139">
    <property type="term" value="C:Golgi membrane"/>
    <property type="evidence" value="ECO:0007669"/>
    <property type="project" value="InterPro"/>
</dbReference>
<keyword evidence="6" id="KW-0539">Nucleus</keyword>
<evidence type="ECO:0000256" key="6">
    <source>
        <dbReference type="ARBA" id="ARBA00023242"/>
    </source>
</evidence>
<evidence type="ECO:0000313" key="10">
    <source>
        <dbReference type="EMBL" id="KAF4668031.1"/>
    </source>
</evidence>
<dbReference type="Pfam" id="PF01612">
    <property type="entry name" value="DNA_pol_A_exo1"/>
    <property type="match status" value="1"/>
</dbReference>
<feature type="transmembrane region" description="Helical" evidence="8">
    <location>
        <begin position="1147"/>
        <end position="1165"/>
    </location>
</feature>
<dbReference type="InterPro" id="IPR002121">
    <property type="entry name" value="HRDC_dom"/>
</dbReference>
<evidence type="ECO:0000256" key="1">
    <source>
        <dbReference type="ARBA" id="ARBA00004123"/>
    </source>
</evidence>
<dbReference type="GO" id="GO:0015165">
    <property type="term" value="F:pyrimidine nucleotide-sugar transmembrane transporter activity"/>
    <property type="evidence" value="ECO:0007669"/>
    <property type="project" value="InterPro"/>
</dbReference>
<dbReference type="GO" id="GO:0000175">
    <property type="term" value="F:3'-5'-RNA exonuclease activity"/>
    <property type="evidence" value="ECO:0007669"/>
    <property type="project" value="InterPro"/>
</dbReference>
<dbReference type="GO" id="GO:0003727">
    <property type="term" value="F:single-stranded RNA binding"/>
    <property type="evidence" value="ECO:0007669"/>
    <property type="project" value="TreeGrafter"/>
</dbReference>
<dbReference type="EMBL" id="JABANN010000169">
    <property type="protein sequence ID" value="KAF4668031.1"/>
    <property type="molecule type" value="Genomic_DNA"/>
</dbReference>
<dbReference type="Gene3D" id="3.30.420.10">
    <property type="entry name" value="Ribonuclease H-like superfamily/Ribonuclease H"/>
    <property type="match status" value="1"/>
</dbReference>
<comment type="caution">
    <text evidence="10">The sequence shown here is derived from an EMBL/GenBank/DDBJ whole genome shotgun (WGS) entry which is preliminary data.</text>
</comment>
<dbReference type="GO" id="GO:0071044">
    <property type="term" value="P:histone mRNA catabolic process"/>
    <property type="evidence" value="ECO:0007669"/>
    <property type="project" value="TreeGrafter"/>
</dbReference>
<protein>
    <recommendedName>
        <fullName evidence="9">HRDC domain-containing protein</fullName>
    </recommendedName>
</protein>
<feature type="transmembrane region" description="Helical" evidence="8">
    <location>
        <begin position="930"/>
        <end position="948"/>
    </location>
</feature>
<dbReference type="SUPFAM" id="SSF47819">
    <property type="entry name" value="HRDC-like"/>
    <property type="match status" value="1"/>
</dbReference>
<dbReference type="SMART" id="SM00474">
    <property type="entry name" value="35EXOc"/>
    <property type="match status" value="1"/>
</dbReference>
<keyword evidence="3 8" id="KW-0812">Transmembrane</keyword>
<dbReference type="InterPro" id="IPR002562">
    <property type="entry name" value="3'-5'_exonuclease_dom"/>
</dbReference>
<evidence type="ECO:0000313" key="11">
    <source>
        <dbReference type="Proteomes" id="UP000572268"/>
    </source>
</evidence>
<organism evidence="10 11">
    <name type="scientific">Perkinsus olseni</name>
    <name type="common">Perkinsus atlanticus</name>
    <dbReference type="NCBI Taxonomy" id="32597"/>
    <lineage>
        <taxon>Eukaryota</taxon>
        <taxon>Sar</taxon>
        <taxon>Alveolata</taxon>
        <taxon>Perkinsozoa</taxon>
        <taxon>Perkinsea</taxon>
        <taxon>Perkinsida</taxon>
        <taxon>Perkinsidae</taxon>
        <taxon>Perkinsus</taxon>
    </lineage>
</organism>
<accession>A0A7J6MAH9</accession>
<dbReference type="PROSITE" id="PS50967">
    <property type="entry name" value="HRDC"/>
    <property type="match status" value="1"/>
</dbReference>
<dbReference type="GO" id="GO:0071037">
    <property type="term" value="P:nuclear polyadenylation-dependent snRNA catabolic process"/>
    <property type="evidence" value="ECO:0007669"/>
    <property type="project" value="TreeGrafter"/>
</dbReference>
<evidence type="ECO:0000259" key="9">
    <source>
        <dbReference type="PROSITE" id="PS50967"/>
    </source>
</evidence>
<gene>
    <name evidence="10" type="ORF">FOL46_002188</name>
</gene>
<dbReference type="GO" id="GO:0000176">
    <property type="term" value="C:nuclear exosome (RNase complex)"/>
    <property type="evidence" value="ECO:0007669"/>
    <property type="project" value="TreeGrafter"/>
</dbReference>
<evidence type="ECO:0000256" key="8">
    <source>
        <dbReference type="SAM" id="Phobius"/>
    </source>
</evidence>
<dbReference type="Pfam" id="PF00570">
    <property type="entry name" value="HRDC"/>
    <property type="match status" value="1"/>
</dbReference>
<feature type="region of interest" description="Disordered" evidence="7">
    <location>
        <begin position="817"/>
        <end position="858"/>
    </location>
</feature>
<dbReference type="InterPro" id="IPR036397">
    <property type="entry name" value="RNaseH_sf"/>
</dbReference>
<dbReference type="InterPro" id="IPR012337">
    <property type="entry name" value="RNaseH-like_sf"/>
</dbReference>
<dbReference type="PANTHER" id="PTHR12124">
    <property type="entry name" value="POLYMYOSITIS/SCLERODERMA AUTOANTIGEN-RELATED"/>
    <property type="match status" value="1"/>
</dbReference>